<dbReference type="GO" id="GO:0003677">
    <property type="term" value="F:DNA binding"/>
    <property type="evidence" value="ECO:0007669"/>
    <property type="project" value="UniProtKB-KW"/>
</dbReference>
<dbReference type="InterPro" id="IPR014284">
    <property type="entry name" value="RNA_pol_sigma-70_dom"/>
</dbReference>
<accession>A0A645EU18</accession>
<dbReference type="InterPro" id="IPR036388">
    <property type="entry name" value="WH-like_DNA-bd_sf"/>
</dbReference>
<keyword evidence="5" id="KW-0804">Transcription</keyword>
<evidence type="ECO:0000256" key="4">
    <source>
        <dbReference type="ARBA" id="ARBA00023125"/>
    </source>
</evidence>
<dbReference type="GO" id="GO:0006352">
    <property type="term" value="P:DNA-templated transcription initiation"/>
    <property type="evidence" value="ECO:0007669"/>
    <property type="project" value="InterPro"/>
</dbReference>
<evidence type="ECO:0000259" key="8">
    <source>
        <dbReference type="Pfam" id="PF08281"/>
    </source>
</evidence>
<evidence type="ECO:0000256" key="2">
    <source>
        <dbReference type="ARBA" id="ARBA00023015"/>
    </source>
</evidence>
<proteinExistence type="inferred from homology"/>
<dbReference type="GO" id="GO:0016987">
    <property type="term" value="F:sigma factor activity"/>
    <property type="evidence" value="ECO:0007669"/>
    <property type="project" value="UniProtKB-KW"/>
</dbReference>
<dbReference type="InterPro" id="IPR039425">
    <property type="entry name" value="RNA_pol_sigma-70-like"/>
</dbReference>
<dbReference type="AlphaFoldDB" id="A0A645EU18"/>
<organism evidence="9">
    <name type="scientific">bioreactor metagenome</name>
    <dbReference type="NCBI Taxonomy" id="1076179"/>
    <lineage>
        <taxon>unclassified sequences</taxon>
        <taxon>metagenomes</taxon>
        <taxon>ecological metagenomes</taxon>
    </lineage>
</organism>
<gene>
    <name evidence="9" type="primary">sigE_36</name>
    <name evidence="9" type="ORF">SDC9_152178</name>
</gene>
<dbReference type="InterPro" id="IPR013249">
    <property type="entry name" value="RNA_pol_sigma70_r4_t2"/>
</dbReference>
<dbReference type="Gene3D" id="1.10.10.10">
    <property type="entry name" value="Winged helix-like DNA-binding domain superfamily/Winged helix DNA-binding domain"/>
    <property type="match status" value="1"/>
</dbReference>
<dbReference type="InterPro" id="IPR007627">
    <property type="entry name" value="RNA_pol_sigma70_r2"/>
</dbReference>
<dbReference type="Gene3D" id="1.10.1740.10">
    <property type="match status" value="1"/>
</dbReference>
<feature type="domain" description="RNA polymerase sigma factor 70 region 4 type 2" evidence="8">
    <location>
        <begin position="93"/>
        <end position="144"/>
    </location>
</feature>
<sequence>MGDEDQAEDATQNAFISAYKNLSSFRGGSFKAWVMRMVTNSCYDELRRKQRHPTTPLEPVNEEDGEEMDSSEWLASDDPSPETTMEQAEIEHAIEHCLQRLSPDFRTVVVLVDVQGMDYEEVSRSVGSPLGTIKSRLARARLHLRDCLRGFEELLPAEFRLDSEARHE</sequence>
<name>A0A645EU18_9ZZZZ</name>
<evidence type="ECO:0000313" key="9">
    <source>
        <dbReference type="EMBL" id="MPN04930.1"/>
    </source>
</evidence>
<feature type="region of interest" description="Disordered" evidence="6">
    <location>
        <begin position="49"/>
        <end position="86"/>
    </location>
</feature>
<dbReference type="CDD" id="cd06171">
    <property type="entry name" value="Sigma70_r4"/>
    <property type="match status" value="1"/>
</dbReference>
<reference evidence="9" key="1">
    <citation type="submission" date="2019-08" db="EMBL/GenBank/DDBJ databases">
        <authorList>
            <person name="Kucharzyk K."/>
            <person name="Murdoch R.W."/>
            <person name="Higgins S."/>
            <person name="Loffler F."/>
        </authorList>
    </citation>
    <scope>NUCLEOTIDE SEQUENCE</scope>
</reference>
<dbReference type="SUPFAM" id="SSF88659">
    <property type="entry name" value="Sigma3 and sigma4 domains of RNA polymerase sigma factors"/>
    <property type="match status" value="1"/>
</dbReference>
<feature type="domain" description="RNA polymerase sigma-70 region 2" evidence="7">
    <location>
        <begin position="2"/>
        <end position="51"/>
    </location>
</feature>
<keyword evidence="2" id="KW-0805">Transcription regulation</keyword>
<comment type="similarity">
    <text evidence="1">Belongs to the sigma-70 factor family. ECF subfamily.</text>
</comment>
<dbReference type="PANTHER" id="PTHR43133:SF8">
    <property type="entry name" value="RNA POLYMERASE SIGMA FACTOR HI_1459-RELATED"/>
    <property type="match status" value="1"/>
</dbReference>
<protein>
    <submittedName>
        <fullName evidence="9">ECF RNA polymerase sigma factor SigE</fullName>
    </submittedName>
</protein>
<dbReference type="Pfam" id="PF04542">
    <property type="entry name" value="Sigma70_r2"/>
    <property type="match status" value="1"/>
</dbReference>
<comment type="caution">
    <text evidence="9">The sequence shown here is derived from an EMBL/GenBank/DDBJ whole genome shotgun (WGS) entry which is preliminary data.</text>
</comment>
<feature type="compositionally biased region" description="Acidic residues" evidence="6">
    <location>
        <begin position="60"/>
        <end position="70"/>
    </location>
</feature>
<dbReference type="Pfam" id="PF08281">
    <property type="entry name" value="Sigma70_r4_2"/>
    <property type="match status" value="1"/>
</dbReference>
<evidence type="ECO:0000259" key="7">
    <source>
        <dbReference type="Pfam" id="PF04542"/>
    </source>
</evidence>
<evidence type="ECO:0000256" key="5">
    <source>
        <dbReference type="ARBA" id="ARBA00023163"/>
    </source>
</evidence>
<keyword evidence="3" id="KW-0731">Sigma factor</keyword>
<evidence type="ECO:0000256" key="6">
    <source>
        <dbReference type="SAM" id="MobiDB-lite"/>
    </source>
</evidence>
<evidence type="ECO:0000256" key="1">
    <source>
        <dbReference type="ARBA" id="ARBA00010641"/>
    </source>
</evidence>
<dbReference type="InterPro" id="IPR013324">
    <property type="entry name" value="RNA_pol_sigma_r3/r4-like"/>
</dbReference>
<keyword evidence="4" id="KW-0238">DNA-binding</keyword>
<dbReference type="NCBIfam" id="TIGR02937">
    <property type="entry name" value="sigma70-ECF"/>
    <property type="match status" value="1"/>
</dbReference>
<dbReference type="PANTHER" id="PTHR43133">
    <property type="entry name" value="RNA POLYMERASE ECF-TYPE SIGMA FACTO"/>
    <property type="match status" value="1"/>
</dbReference>
<evidence type="ECO:0000256" key="3">
    <source>
        <dbReference type="ARBA" id="ARBA00023082"/>
    </source>
</evidence>
<dbReference type="SUPFAM" id="SSF88946">
    <property type="entry name" value="Sigma2 domain of RNA polymerase sigma factors"/>
    <property type="match status" value="1"/>
</dbReference>
<dbReference type="InterPro" id="IPR013325">
    <property type="entry name" value="RNA_pol_sigma_r2"/>
</dbReference>
<dbReference type="EMBL" id="VSSQ01050847">
    <property type="protein sequence ID" value="MPN04930.1"/>
    <property type="molecule type" value="Genomic_DNA"/>
</dbReference>